<feature type="transmembrane region" description="Helical" evidence="17">
    <location>
        <begin position="148"/>
        <end position="173"/>
    </location>
</feature>
<dbReference type="GO" id="GO:0046872">
    <property type="term" value="F:metal ion binding"/>
    <property type="evidence" value="ECO:0007669"/>
    <property type="project" value="UniProtKB-KW"/>
</dbReference>
<feature type="transmembrane region" description="Helical" evidence="17">
    <location>
        <begin position="473"/>
        <end position="492"/>
    </location>
</feature>
<feature type="chain" id="PRO_5031226230" description="dolichyl-diphosphooligosaccharide--protein glycotransferase" evidence="18">
    <location>
        <begin position="18"/>
        <end position="747"/>
    </location>
</feature>
<evidence type="ECO:0000256" key="7">
    <source>
        <dbReference type="ARBA" id="ARBA00022676"/>
    </source>
</evidence>
<feature type="region of interest" description="Disordered" evidence="16">
    <location>
        <begin position="432"/>
        <end position="463"/>
    </location>
</feature>
<evidence type="ECO:0000256" key="16">
    <source>
        <dbReference type="SAM" id="MobiDB-lite"/>
    </source>
</evidence>
<evidence type="ECO:0000256" key="2">
    <source>
        <dbReference type="ARBA" id="ARBA00001946"/>
    </source>
</evidence>
<evidence type="ECO:0000256" key="13">
    <source>
        <dbReference type="ARBA" id="ARBA00023136"/>
    </source>
</evidence>
<dbReference type="InterPro" id="IPR003674">
    <property type="entry name" value="Oligo_trans_STT3"/>
</dbReference>
<keyword evidence="8" id="KW-0808">Transferase</keyword>
<keyword evidence="12 17" id="KW-1133">Transmembrane helix</keyword>
<keyword evidence="7" id="KW-0328">Glycosyltransferase</keyword>
<dbReference type="GO" id="GO:0016020">
    <property type="term" value="C:membrane"/>
    <property type="evidence" value="ECO:0007669"/>
    <property type="project" value="InterPro"/>
</dbReference>
<keyword evidence="18" id="KW-0732">Signal</keyword>
<evidence type="ECO:0000256" key="4">
    <source>
        <dbReference type="ARBA" id="ARBA00004922"/>
    </source>
</evidence>
<comment type="catalytic activity">
    <reaction evidence="15">
        <text>a di-trans,poly-cis-dolichyl diphosphooligosaccharide + L-asparaginyl-[protein] = N(4)-(oligosaccharide-(1-&gt;4)-N-acetyl-beta-D-glucosaminyl-(1-&gt;4)-N-acetyl-beta-D-glucosaminyl)-L-asparaginyl-[protein] + a di-trans,poly-cis-dolichyl diphosphate + H(+)</text>
        <dbReference type="Rhea" id="RHEA:22980"/>
        <dbReference type="Rhea" id="RHEA-COMP:12804"/>
        <dbReference type="Rhea" id="RHEA-COMP:12805"/>
        <dbReference type="Rhea" id="RHEA-COMP:19506"/>
        <dbReference type="Rhea" id="RHEA-COMP:19509"/>
        <dbReference type="ChEBI" id="CHEBI:15378"/>
        <dbReference type="ChEBI" id="CHEBI:50347"/>
        <dbReference type="ChEBI" id="CHEBI:57497"/>
        <dbReference type="ChEBI" id="CHEBI:57570"/>
        <dbReference type="ChEBI" id="CHEBI:132529"/>
        <dbReference type="EC" id="2.4.99.18"/>
    </reaction>
</comment>
<reference evidence="21" key="1">
    <citation type="submission" date="2021-01" db="EMBL/GenBank/DDBJ databases">
        <authorList>
            <person name="Corre E."/>
            <person name="Pelletier E."/>
            <person name="Niang G."/>
            <person name="Scheremetjew M."/>
            <person name="Finn R."/>
            <person name="Kale V."/>
            <person name="Holt S."/>
            <person name="Cochrane G."/>
            <person name="Meng A."/>
            <person name="Brown T."/>
            <person name="Cohen L."/>
        </authorList>
    </citation>
    <scope>NUCLEOTIDE SEQUENCE</scope>
    <source>
        <strain evidence="21">Ras09</strain>
    </source>
</reference>
<keyword evidence="10" id="KW-0479">Metal-binding</keyword>
<feature type="transmembrane region" description="Helical" evidence="17">
    <location>
        <begin position="275"/>
        <end position="296"/>
    </location>
</feature>
<feature type="transmembrane region" description="Helical" evidence="17">
    <location>
        <begin position="59"/>
        <end position="79"/>
    </location>
</feature>
<evidence type="ECO:0000256" key="9">
    <source>
        <dbReference type="ARBA" id="ARBA00022692"/>
    </source>
</evidence>
<evidence type="ECO:0000256" key="11">
    <source>
        <dbReference type="ARBA" id="ARBA00022842"/>
    </source>
</evidence>
<dbReference type="GO" id="GO:0004579">
    <property type="term" value="F:dolichyl-diphosphooligosaccharide-protein glycotransferase activity"/>
    <property type="evidence" value="ECO:0007669"/>
    <property type="project" value="UniProtKB-EC"/>
</dbReference>
<keyword evidence="14" id="KW-0464">Manganese</keyword>
<feature type="transmembrane region" description="Helical" evidence="17">
    <location>
        <begin position="336"/>
        <end position="354"/>
    </location>
</feature>
<comment type="cofactor">
    <cofactor evidence="1">
        <name>Mn(2+)</name>
        <dbReference type="ChEBI" id="CHEBI:29035"/>
    </cofactor>
</comment>
<comment type="similarity">
    <text evidence="5">Belongs to the STT3 family.</text>
</comment>
<evidence type="ECO:0000256" key="3">
    <source>
        <dbReference type="ARBA" id="ARBA00004127"/>
    </source>
</evidence>
<dbReference type="PANTHER" id="PTHR13872:SF1">
    <property type="entry name" value="DOLICHYL-DIPHOSPHOOLIGOSACCHARIDE--PROTEIN GLYCOSYLTRANSFERASE SUBUNIT STT3B"/>
    <property type="match status" value="1"/>
</dbReference>
<dbReference type="Gene3D" id="3.40.50.12610">
    <property type="match status" value="1"/>
</dbReference>
<dbReference type="InterPro" id="IPR048307">
    <property type="entry name" value="STT3_N"/>
</dbReference>
<evidence type="ECO:0000256" key="17">
    <source>
        <dbReference type="SAM" id="Phobius"/>
    </source>
</evidence>
<dbReference type="PANTHER" id="PTHR13872">
    <property type="entry name" value="DOLICHYL-DIPHOSPHOOLIGOSACCHARIDE--PROTEIN GLYCOSYLTRANSFERASE SUBUNIT"/>
    <property type="match status" value="1"/>
</dbReference>
<dbReference type="AlphaFoldDB" id="A0A7S3CNI2"/>
<comment type="subcellular location">
    <subcellularLocation>
        <location evidence="3">Endomembrane system</location>
        <topology evidence="3">Multi-pass membrane protein</topology>
    </subcellularLocation>
</comment>
<dbReference type="InterPro" id="IPR048999">
    <property type="entry name" value="STT3-PglB_core"/>
</dbReference>
<name>A0A7S3CNI2_9SPIT</name>
<evidence type="ECO:0000313" key="21">
    <source>
        <dbReference type="EMBL" id="CAE0233040.1"/>
    </source>
</evidence>
<gene>
    <name evidence="21" type="ORF">SRAS04492_LOCUS4838</name>
</gene>
<evidence type="ECO:0000256" key="18">
    <source>
        <dbReference type="SAM" id="SignalP"/>
    </source>
</evidence>
<feature type="transmembrane region" description="Helical" evidence="17">
    <location>
        <begin position="117"/>
        <end position="136"/>
    </location>
</feature>
<dbReference type="EC" id="2.4.99.18" evidence="6"/>
<evidence type="ECO:0000256" key="14">
    <source>
        <dbReference type="ARBA" id="ARBA00023211"/>
    </source>
</evidence>
<evidence type="ECO:0000256" key="12">
    <source>
        <dbReference type="ARBA" id="ARBA00022989"/>
    </source>
</evidence>
<sequence length="747" mass="85171">MIAVLAFFVRVFSVIRYESVIHEFDPWFNFRTTRFLTEKGVYEFWNWYDSESWHPLGRVIGGTIFPGIMFTSSMIKWALDFLAFPLDIRNVCVFLAPVFAGFTSLSTYYLTKECTNRIESGLLAALFIAIVPSYISRSVAGSYDNEGVAIWALVNTFYLWIKAVNTGSILWSVLCTLQYFYMVAAWGGYSFIINLIPIFVLGTMFINKFNMRIYVAYSVFYTLGSLMAMLITFVNFAVIKSSEHLASHCVFFIMNAFVIIEYVKKNLQAEQFKALTRLAMSVSIAIFIFAFIFLTLSGATRFSGRAMTLLDPTYAKKYVPIIASVSEHQPTSWSSYFFDLGYLIIFLPIGFYYCLVHKVTLGKLFLGMYGVLATYFSCVMIRLMLVLAPIACIIAAIAISEILRKASKSVRVYLTQGFEDSPASMMGEIDAPKKKSVEQASSSVETSSKKGKKEAAAQKQEVRKQKSKSRIPFDAAIVILLFIIGTLQGYIYHSTQLASEAYSSPSIILSGRKNDGTRYIIDDYREAYYWIKQNTPKDAKIMSWWDYGYQITGMSNRTVLVDNNTWNNTHIATVGRAMASNEEEAYKIARSLDANYVLVIFGGMSHYSGDDISKFLWMVRIAAGVFPQVKEKNFYNRGHYRVDNMMSPTMSESLMYRLAYYRFGEIRTRGDKPSGFDTVRECEIGLKKYDLKYFREAYTSDRWIVRIFEVLPLPNRSTKIYTRFQKSSPPALKGFSSQKVMAALPKI</sequence>
<evidence type="ECO:0000256" key="1">
    <source>
        <dbReference type="ARBA" id="ARBA00001936"/>
    </source>
</evidence>
<evidence type="ECO:0000256" key="15">
    <source>
        <dbReference type="ARBA" id="ARBA00048829"/>
    </source>
</evidence>
<organism evidence="21">
    <name type="scientific">Strombidium rassoulzadegani</name>
    <dbReference type="NCBI Taxonomy" id="1082188"/>
    <lineage>
        <taxon>Eukaryota</taxon>
        <taxon>Sar</taxon>
        <taxon>Alveolata</taxon>
        <taxon>Ciliophora</taxon>
        <taxon>Intramacronucleata</taxon>
        <taxon>Spirotrichea</taxon>
        <taxon>Oligotrichia</taxon>
        <taxon>Strombidiidae</taxon>
        <taxon>Strombidium</taxon>
    </lineage>
</organism>
<dbReference type="GO" id="GO:0012505">
    <property type="term" value="C:endomembrane system"/>
    <property type="evidence" value="ECO:0007669"/>
    <property type="project" value="UniProtKB-SubCell"/>
</dbReference>
<evidence type="ECO:0000259" key="20">
    <source>
        <dbReference type="Pfam" id="PF21436"/>
    </source>
</evidence>
<feature type="transmembrane region" description="Helical" evidence="17">
    <location>
        <begin position="214"/>
        <end position="239"/>
    </location>
</feature>
<protein>
    <recommendedName>
        <fullName evidence="6">dolichyl-diphosphooligosaccharide--protein glycotransferase</fullName>
        <ecNumber evidence="6">2.4.99.18</ecNumber>
    </recommendedName>
</protein>
<accession>A0A7S3CNI2</accession>
<feature type="transmembrane region" description="Helical" evidence="17">
    <location>
        <begin position="383"/>
        <end position="403"/>
    </location>
</feature>
<comment type="pathway">
    <text evidence="4">Protein modification; protein glycosylation.</text>
</comment>
<evidence type="ECO:0000256" key="5">
    <source>
        <dbReference type="ARBA" id="ARBA00010810"/>
    </source>
</evidence>
<evidence type="ECO:0000256" key="10">
    <source>
        <dbReference type="ARBA" id="ARBA00022723"/>
    </source>
</evidence>
<feature type="compositionally biased region" description="Basic and acidic residues" evidence="16">
    <location>
        <begin position="453"/>
        <end position="463"/>
    </location>
</feature>
<keyword evidence="11" id="KW-0460">Magnesium</keyword>
<keyword evidence="13 17" id="KW-0472">Membrane</keyword>
<dbReference type="UniPathway" id="UPA00378"/>
<dbReference type="EMBL" id="HBIA01009286">
    <property type="protein sequence ID" value="CAE0233040.1"/>
    <property type="molecule type" value="Transcribed_RNA"/>
</dbReference>
<proteinExistence type="inferred from homology"/>
<comment type="cofactor">
    <cofactor evidence="2">
        <name>Mg(2+)</name>
        <dbReference type="ChEBI" id="CHEBI:18420"/>
    </cofactor>
</comment>
<feature type="transmembrane region" description="Helical" evidence="17">
    <location>
        <begin position="179"/>
        <end position="202"/>
    </location>
</feature>
<evidence type="ECO:0000259" key="19">
    <source>
        <dbReference type="Pfam" id="PF02516"/>
    </source>
</evidence>
<feature type="signal peptide" evidence="18">
    <location>
        <begin position="1"/>
        <end position="17"/>
    </location>
</feature>
<evidence type="ECO:0000256" key="6">
    <source>
        <dbReference type="ARBA" id="ARBA00012605"/>
    </source>
</evidence>
<dbReference type="Pfam" id="PF21436">
    <property type="entry name" value="STT3-PglB_core"/>
    <property type="match status" value="1"/>
</dbReference>
<feature type="transmembrane region" description="Helical" evidence="17">
    <location>
        <begin position="91"/>
        <end position="111"/>
    </location>
</feature>
<feature type="transmembrane region" description="Helical" evidence="17">
    <location>
        <begin position="245"/>
        <end position="263"/>
    </location>
</feature>
<keyword evidence="9 17" id="KW-0812">Transmembrane</keyword>
<feature type="domain" description="Oligosaccharyl transferase STT3 N-terminal" evidence="19">
    <location>
        <begin position="1"/>
        <end position="395"/>
    </location>
</feature>
<evidence type="ECO:0000256" key="8">
    <source>
        <dbReference type="ARBA" id="ARBA00022679"/>
    </source>
</evidence>
<dbReference type="Pfam" id="PF02516">
    <property type="entry name" value="STT3"/>
    <property type="match status" value="1"/>
</dbReference>
<feature type="domain" description="STT3/PglB/AglB core" evidence="20">
    <location>
        <begin position="540"/>
        <end position="597"/>
    </location>
</feature>